<dbReference type="AlphaFoldDB" id="A0A316MCZ4"/>
<dbReference type="Pfam" id="PF13424">
    <property type="entry name" value="TPR_12"/>
    <property type="match status" value="1"/>
</dbReference>
<dbReference type="InterPro" id="IPR019734">
    <property type="entry name" value="TPR_rpt"/>
</dbReference>
<dbReference type="SMART" id="SM00028">
    <property type="entry name" value="TPR"/>
    <property type="match status" value="4"/>
</dbReference>
<dbReference type="GO" id="GO:0003677">
    <property type="term" value="F:DNA binding"/>
    <property type="evidence" value="ECO:0007669"/>
    <property type="project" value="InterPro"/>
</dbReference>
<organism evidence="4 5">
    <name type="scientific">Clostridium cadaveris</name>
    <dbReference type="NCBI Taxonomy" id="1529"/>
    <lineage>
        <taxon>Bacteria</taxon>
        <taxon>Bacillati</taxon>
        <taxon>Bacillota</taxon>
        <taxon>Clostridia</taxon>
        <taxon>Eubacteriales</taxon>
        <taxon>Clostridiaceae</taxon>
        <taxon>Clostridium</taxon>
    </lineage>
</organism>
<reference evidence="4 5" key="1">
    <citation type="submission" date="2018-03" db="EMBL/GenBank/DDBJ databases">
        <title>The uncultured portion of the human microbiome is neutrally assembled.</title>
        <authorList>
            <person name="Jeraldo P."/>
            <person name="Boardman L."/>
            <person name="White B.A."/>
            <person name="Nelson H."/>
            <person name="Goldenfeld N."/>
            <person name="Chia N."/>
        </authorList>
    </citation>
    <scope>NUCLEOTIDE SEQUENCE [LARGE SCALE GENOMIC DNA]</scope>
    <source>
        <strain evidence="4">CIM:MAG 903</strain>
    </source>
</reference>
<dbReference type="SUPFAM" id="SSF47413">
    <property type="entry name" value="lambda repressor-like DNA-binding domains"/>
    <property type="match status" value="1"/>
</dbReference>
<keyword evidence="2 3" id="KW-0802">TPR repeat</keyword>
<name>A0A316MCZ4_9CLOT</name>
<protein>
    <submittedName>
        <fullName evidence="4">Tetratricopeptide repeat protein</fullName>
    </submittedName>
</protein>
<dbReference type="CDD" id="cd00093">
    <property type="entry name" value="HTH_XRE"/>
    <property type="match status" value="1"/>
</dbReference>
<dbReference type="SUPFAM" id="SSF48452">
    <property type="entry name" value="TPR-like"/>
    <property type="match status" value="2"/>
</dbReference>
<accession>A0A316MCZ4</accession>
<gene>
    <name evidence="4" type="ORF">DBY38_02540</name>
</gene>
<dbReference type="Proteomes" id="UP000246114">
    <property type="component" value="Unassembled WGS sequence"/>
</dbReference>
<comment type="caution">
    <text evidence="4">The sequence shown here is derived from an EMBL/GenBank/DDBJ whole genome shotgun (WGS) entry which is preliminary data.</text>
</comment>
<feature type="repeat" description="TPR" evidence="3">
    <location>
        <begin position="269"/>
        <end position="302"/>
    </location>
</feature>
<evidence type="ECO:0000256" key="3">
    <source>
        <dbReference type="PROSITE-ProRule" id="PRU00339"/>
    </source>
</evidence>
<dbReference type="EMBL" id="QAMZ01000013">
    <property type="protein sequence ID" value="PWL55089.1"/>
    <property type="molecule type" value="Genomic_DNA"/>
</dbReference>
<evidence type="ECO:0000313" key="5">
    <source>
        <dbReference type="Proteomes" id="UP000246114"/>
    </source>
</evidence>
<dbReference type="PANTHER" id="PTHR45641:SF19">
    <property type="entry name" value="NEPHROCYSTIN-3"/>
    <property type="match status" value="1"/>
</dbReference>
<dbReference type="PANTHER" id="PTHR45641">
    <property type="entry name" value="TETRATRICOPEPTIDE REPEAT PROTEIN (AFU_ORTHOLOGUE AFUA_6G03870)"/>
    <property type="match status" value="1"/>
</dbReference>
<dbReference type="Pfam" id="PF13181">
    <property type="entry name" value="TPR_8"/>
    <property type="match status" value="1"/>
</dbReference>
<dbReference type="InterPro" id="IPR011990">
    <property type="entry name" value="TPR-like_helical_dom_sf"/>
</dbReference>
<dbReference type="PROSITE" id="PS50005">
    <property type="entry name" value="TPR"/>
    <property type="match status" value="1"/>
</dbReference>
<dbReference type="InterPro" id="IPR010982">
    <property type="entry name" value="Lambda_DNA-bd_dom_sf"/>
</dbReference>
<dbReference type="InterPro" id="IPR001387">
    <property type="entry name" value="Cro/C1-type_HTH"/>
</dbReference>
<proteinExistence type="predicted"/>
<evidence type="ECO:0000256" key="2">
    <source>
        <dbReference type="ARBA" id="ARBA00022803"/>
    </source>
</evidence>
<evidence type="ECO:0000256" key="1">
    <source>
        <dbReference type="ARBA" id="ARBA00022737"/>
    </source>
</evidence>
<keyword evidence="1" id="KW-0677">Repeat</keyword>
<evidence type="ECO:0000313" key="4">
    <source>
        <dbReference type="EMBL" id="PWL55089.1"/>
    </source>
</evidence>
<dbReference type="Gene3D" id="1.25.40.10">
    <property type="entry name" value="Tetratricopeptide repeat domain"/>
    <property type="match status" value="2"/>
</dbReference>
<sequence length="415" mass="49018">MTNQEKLIFIRKLLNARQKDLARNNITREFISMVESGKRNMSRDVAIDIMRNAIEFAKEKEVELNYDEEFIARTKEEDLCVLCEKLPDIKESFEKCDYIVNFGKEQGMSWTEVYATKKKGNIYVVNHEYDKAEAAYRKCLNLIDSIGSNKLKHEIYNNLGLIKDRCLKYYDAVMYYQEALKYCYINNDFIKKDRITYNIGLTYYNIGNYEKSMDTLQLLMDDKCEQTSYYYKGNMIQGVILYKLKRTSEALKTLLNLVESRNLDNSFLIRAYNNIALCYIDKKEYKKAEEFFDKAIETAKETDRVKHEILGDKGNFYFELKKYEEAKIALNESIKISEEIGSYKYQLEGLKILYEISNEENNEKEMEEILLKLLSVANNTSSKDEVIWAMKRLLDLAVKQKDINKIKIFNDYIKD</sequence>